<keyword evidence="2" id="KW-1185">Reference proteome</keyword>
<dbReference type="Gene3D" id="3.40.50.450">
    <property type="match status" value="1"/>
</dbReference>
<gene>
    <name evidence="1" type="ORF">Ddye_021504</name>
</gene>
<proteinExistence type="predicted"/>
<dbReference type="AlphaFoldDB" id="A0AAD9U2U9"/>
<dbReference type="EMBL" id="JANJYI010000006">
    <property type="protein sequence ID" value="KAK2646309.1"/>
    <property type="molecule type" value="Genomic_DNA"/>
</dbReference>
<dbReference type="InterPro" id="IPR031100">
    <property type="entry name" value="LOG_fam"/>
</dbReference>
<dbReference type="Pfam" id="PF03641">
    <property type="entry name" value="Lysine_decarbox"/>
    <property type="match status" value="1"/>
</dbReference>
<name>A0AAD9U2U9_9ROSI</name>
<accession>A0AAD9U2U9</accession>
<protein>
    <submittedName>
        <fullName evidence="1">Uncharacterized protein</fullName>
    </submittedName>
</protein>
<reference evidence="1" key="1">
    <citation type="journal article" date="2023" name="Plant J.">
        <title>Genome sequences and population genomics provide insights into the demographic history, inbreeding, and mutation load of two 'living fossil' tree species of Dipteronia.</title>
        <authorList>
            <person name="Feng Y."/>
            <person name="Comes H.P."/>
            <person name="Chen J."/>
            <person name="Zhu S."/>
            <person name="Lu R."/>
            <person name="Zhang X."/>
            <person name="Li P."/>
            <person name="Qiu J."/>
            <person name="Olsen K.M."/>
            <person name="Qiu Y."/>
        </authorList>
    </citation>
    <scope>NUCLEOTIDE SEQUENCE</scope>
    <source>
        <strain evidence="1">KIB01</strain>
    </source>
</reference>
<evidence type="ECO:0000313" key="2">
    <source>
        <dbReference type="Proteomes" id="UP001280121"/>
    </source>
</evidence>
<sequence length="52" mass="5666">MAIADIIGKTNCKELVVSGMQERLTAMRHHVDAFIALLGGFGTLEEIFTKTS</sequence>
<comment type="caution">
    <text evidence="1">The sequence shown here is derived from an EMBL/GenBank/DDBJ whole genome shotgun (WGS) entry which is preliminary data.</text>
</comment>
<organism evidence="1 2">
    <name type="scientific">Dipteronia dyeriana</name>
    <dbReference type="NCBI Taxonomy" id="168575"/>
    <lineage>
        <taxon>Eukaryota</taxon>
        <taxon>Viridiplantae</taxon>
        <taxon>Streptophyta</taxon>
        <taxon>Embryophyta</taxon>
        <taxon>Tracheophyta</taxon>
        <taxon>Spermatophyta</taxon>
        <taxon>Magnoliopsida</taxon>
        <taxon>eudicotyledons</taxon>
        <taxon>Gunneridae</taxon>
        <taxon>Pentapetalae</taxon>
        <taxon>rosids</taxon>
        <taxon>malvids</taxon>
        <taxon>Sapindales</taxon>
        <taxon>Sapindaceae</taxon>
        <taxon>Hippocastanoideae</taxon>
        <taxon>Acereae</taxon>
        <taxon>Dipteronia</taxon>
    </lineage>
</organism>
<dbReference type="SUPFAM" id="SSF102405">
    <property type="entry name" value="MCP/YpsA-like"/>
    <property type="match status" value="1"/>
</dbReference>
<evidence type="ECO:0000313" key="1">
    <source>
        <dbReference type="EMBL" id="KAK2646309.1"/>
    </source>
</evidence>
<dbReference type="Proteomes" id="UP001280121">
    <property type="component" value="Unassembled WGS sequence"/>
</dbReference>